<dbReference type="FunFam" id="3.40.50.300:FF:001807">
    <property type="entry name" value="ABC transporter ATP-binding protein"/>
    <property type="match status" value="1"/>
</dbReference>
<comment type="caution">
    <text evidence="6">The sequence shown here is derived from an EMBL/GenBank/DDBJ whole genome shotgun (WGS) entry which is preliminary data.</text>
</comment>
<proteinExistence type="predicted"/>
<dbReference type="InterPro" id="IPR050611">
    <property type="entry name" value="ABCF"/>
</dbReference>
<dbReference type="InterPro" id="IPR027417">
    <property type="entry name" value="P-loop_NTPase"/>
</dbReference>
<dbReference type="CDD" id="cd03221">
    <property type="entry name" value="ABCF_EF-3"/>
    <property type="match status" value="2"/>
</dbReference>
<dbReference type="GO" id="GO:0005524">
    <property type="term" value="F:ATP binding"/>
    <property type="evidence" value="ECO:0007669"/>
    <property type="project" value="UniProtKB-KW"/>
</dbReference>
<dbReference type="EMBL" id="SNWR01000002">
    <property type="protein sequence ID" value="TDO32066.1"/>
    <property type="molecule type" value="Genomic_DNA"/>
</dbReference>
<dbReference type="Pfam" id="PF00005">
    <property type="entry name" value="ABC_tran"/>
    <property type="match status" value="2"/>
</dbReference>
<dbReference type="InterPro" id="IPR017871">
    <property type="entry name" value="ABC_transporter-like_CS"/>
</dbReference>
<dbReference type="Proteomes" id="UP000294901">
    <property type="component" value="Unassembled WGS sequence"/>
</dbReference>
<dbReference type="GO" id="GO:0016887">
    <property type="term" value="F:ATP hydrolysis activity"/>
    <property type="evidence" value="ECO:0007669"/>
    <property type="project" value="InterPro"/>
</dbReference>
<keyword evidence="1" id="KW-0677">Repeat</keyword>
<dbReference type="SMART" id="SM00382">
    <property type="entry name" value="AAA"/>
    <property type="match status" value="2"/>
</dbReference>
<keyword evidence="4" id="KW-0175">Coiled coil</keyword>
<dbReference type="RefSeq" id="WP_133878085.1">
    <property type="nucleotide sequence ID" value="NZ_BOMD01000044.1"/>
</dbReference>
<organism evidence="6 7">
    <name type="scientific">Paractinoplanes brasiliensis</name>
    <dbReference type="NCBI Taxonomy" id="52695"/>
    <lineage>
        <taxon>Bacteria</taxon>
        <taxon>Bacillati</taxon>
        <taxon>Actinomycetota</taxon>
        <taxon>Actinomycetes</taxon>
        <taxon>Micromonosporales</taxon>
        <taxon>Micromonosporaceae</taxon>
        <taxon>Paractinoplanes</taxon>
    </lineage>
</organism>
<dbReference type="InterPro" id="IPR003439">
    <property type="entry name" value="ABC_transporter-like_ATP-bd"/>
</dbReference>
<evidence type="ECO:0000256" key="2">
    <source>
        <dbReference type="ARBA" id="ARBA00022741"/>
    </source>
</evidence>
<evidence type="ECO:0000313" key="7">
    <source>
        <dbReference type="Proteomes" id="UP000294901"/>
    </source>
</evidence>
<dbReference type="PROSITE" id="PS50893">
    <property type="entry name" value="ABC_TRANSPORTER_2"/>
    <property type="match status" value="2"/>
</dbReference>
<dbReference type="Gene3D" id="3.40.50.300">
    <property type="entry name" value="P-loop containing nucleotide triphosphate hydrolases"/>
    <property type="match status" value="2"/>
</dbReference>
<dbReference type="PROSITE" id="PS00211">
    <property type="entry name" value="ABC_TRANSPORTER_1"/>
    <property type="match status" value="1"/>
</dbReference>
<evidence type="ECO:0000256" key="4">
    <source>
        <dbReference type="SAM" id="Coils"/>
    </source>
</evidence>
<reference evidence="6 7" key="1">
    <citation type="submission" date="2019-03" db="EMBL/GenBank/DDBJ databases">
        <title>Sequencing the genomes of 1000 actinobacteria strains.</title>
        <authorList>
            <person name="Klenk H.-P."/>
        </authorList>
    </citation>
    <scope>NUCLEOTIDE SEQUENCE [LARGE SCALE GENOMIC DNA]</scope>
    <source>
        <strain evidence="6 7">DSM 43805</strain>
    </source>
</reference>
<accession>A0A4R6JC22</accession>
<evidence type="ECO:0000256" key="3">
    <source>
        <dbReference type="ARBA" id="ARBA00022840"/>
    </source>
</evidence>
<name>A0A4R6JC22_9ACTN</name>
<evidence type="ECO:0000313" key="6">
    <source>
        <dbReference type="EMBL" id="TDO32066.1"/>
    </source>
</evidence>
<feature type="domain" description="ABC transporter" evidence="5">
    <location>
        <begin position="344"/>
        <end position="542"/>
    </location>
</feature>
<keyword evidence="3" id="KW-0067">ATP-binding</keyword>
<evidence type="ECO:0000259" key="5">
    <source>
        <dbReference type="PROSITE" id="PS50893"/>
    </source>
</evidence>
<gene>
    <name evidence="6" type="ORF">C8E87_7508</name>
</gene>
<dbReference type="SUPFAM" id="SSF52540">
    <property type="entry name" value="P-loop containing nucleoside triphosphate hydrolases"/>
    <property type="match status" value="2"/>
</dbReference>
<dbReference type="PANTHER" id="PTHR19211:SF123">
    <property type="entry name" value="ABC TRANSPORTER"/>
    <property type="match status" value="1"/>
</dbReference>
<dbReference type="PANTHER" id="PTHR19211">
    <property type="entry name" value="ATP-BINDING TRANSPORT PROTEIN-RELATED"/>
    <property type="match status" value="1"/>
</dbReference>
<dbReference type="InterPro" id="IPR003593">
    <property type="entry name" value="AAA+_ATPase"/>
</dbReference>
<keyword evidence="2" id="KW-0547">Nucleotide-binding</keyword>
<sequence>MSATLIARDLAAGHGDRVLFSGLDLVVAPGDVIGLVGVNGAGKTTLLRTLAGLVPVESGAVSLSPPSANVGYLPQERERREGETVRDFLARRTGVGPAQRQLDIATERLTAGAKGADDEYSTALERWLDLGGADLDERAEQVAAELGLSVGLGHPMTALSGGQAARAGMASLLLSRYDVFLLDEPTNDLDLDGLRRLEEFVGGLRAGTLLVSHDREFLTRTVTEVLELDLAQQRVNLYGGGYASYLEERERARRQAREDFQEYADKKEDLLDRARMQRAWMEKGVKNARRKSPDNDKIGKAYRAESSEKQAAKARQTEKLIERLEVVEEPRKEWELRMEIAAAPRSGSVVATLRDAVVRRGEFQLGPVTLQIDWADRVAITGANGSGKSTLLAAILGRLPLDEGSAHLGSGVVVGEIDQARGLFLGDKPLMRAFGEAVPELSDADVRTLLAKFGLRSAHVPRPAASLSPGERTRAALALLQARGVNLLVLDEPTNHLDLAAIEQLESALTSYAGTLLLVTHDRRMLEAVTTTRHLEVADGKVTG</sequence>
<dbReference type="FunFam" id="3.40.50.300:FF:001320">
    <property type="entry name" value="Heme ABC transporter ATP-binding protein"/>
    <property type="match status" value="1"/>
</dbReference>
<evidence type="ECO:0000256" key="1">
    <source>
        <dbReference type="ARBA" id="ARBA00022737"/>
    </source>
</evidence>
<keyword evidence="7" id="KW-1185">Reference proteome</keyword>
<protein>
    <submittedName>
        <fullName evidence="6">ATPase subunit of ABC transporter with duplicated ATPase domains</fullName>
    </submittedName>
</protein>
<dbReference type="OrthoDB" id="4500804at2"/>
<dbReference type="AlphaFoldDB" id="A0A4R6JC22"/>
<feature type="coiled-coil region" evidence="4">
    <location>
        <begin position="246"/>
        <end position="273"/>
    </location>
</feature>
<feature type="domain" description="ABC transporter" evidence="5">
    <location>
        <begin position="5"/>
        <end position="264"/>
    </location>
</feature>